<keyword evidence="4 6" id="KW-0472">Membrane</keyword>
<evidence type="ECO:0000313" key="8">
    <source>
        <dbReference type="EMBL" id="KEO74543.1"/>
    </source>
</evidence>
<evidence type="ECO:0000256" key="6">
    <source>
        <dbReference type="SAM" id="Phobius"/>
    </source>
</evidence>
<organism evidence="8 9">
    <name type="scientific">Anditalea andensis</name>
    <dbReference type="NCBI Taxonomy" id="1048983"/>
    <lineage>
        <taxon>Bacteria</taxon>
        <taxon>Pseudomonadati</taxon>
        <taxon>Bacteroidota</taxon>
        <taxon>Cytophagia</taxon>
        <taxon>Cytophagales</taxon>
        <taxon>Cytophagaceae</taxon>
        <taxon>Anditalea</taxon>
    </lineage>
</organism>
<evidence type="ECO:0000256" key="5">
    <source>
        <dbReference type="SAM" id="MobiDB-lite"/>
    </source>
</evidence>
<dbReference type="RefSeq" id="WP_035070343.1">
    <property type="nucleotide sequence ID" value="NZ_JMIH01000014.1"/>
</dbReference>
<protein>
    <recommendedName>
        <fullName evidence="7">Translocation and assembly module TamB C-terminal domain-containing protein</fullName>
    </recommendedName>
</protein>
<evidence type="ECO:0000256" key="4">
    <source>
        <dbReference type="ARBA" id="ARBA00023136"/>
    </source>
</evidence>
<reference evidence="8 9" key="1">
    <citation type="submission" date="2014-04" db="EMBL/GenBank/DDBJ databases">
        <title>Characterization and application of a salt tolerant electro-active bacterium.</title>
        <authorList>
            <person name="Yang L."/>
            <person name="Wei S."/>
            <person name="Tay Q.X.M."/>
        </authorList>
    </citation>
    <scope>NUCLEOTIDE SEQUENCE [LARGE SCALE GENOMIC DNA]</scope>
    <source>
        <strain evidence="8 9">LY1</strain>
    </source>
</reference>
<accession>A0A074L3W7</accession>
<feature type="compositionally biased region" description="Basic and acidic residues" evidence="5">
    <location>
        <begin position="1676"/>
        <end position="1704"/>
    </location>
</feature>
<evidence type="ECO:0000256" key="1">
    <source>
        <dbReference type="ARBA" id="ARBA00004167"/>
    </source>
</evidence>
<name>A0A074L3W7_9BACT</name>
<proteinExistence type="predicted"/>
<comment type="subcellular location">
    <subcellularLocation>
        <location evidence="1">Membrane</location>
        <topology evidence="1">Single-pass membrane protein</topology>
    </subcellularLocation>
</comment>
<keyword evidence="9" id="KW-1185">Reference proteome</keyword>
<feature type="domain" description="Translocation and assembly module TamB C-terminal" evidence="7">
    <location>
        <begin position="1197"/>
        <end position="1651"/>
    </location>
</feature>
<sequence length="1713" mass="192305">MSKGKIITVKILKIFGWILLGVFILIIGLLLFIRSPWGQDIVVTQATGYLEDKLGTKVEVGRLYITFRGDLYLEDLYLEDQQGDTLVYSKSLETGVSLLPLIKSGSINISRFHWDGFRANVSRDEVTERFNFDYILDAFLTEDPSEDPVVDDGQEGDMPEVSLGPVRLTDFQVNYLDGVMGIDTYFIMGSLSLDMERMDLNAMDFYINDFTFENSDLYYRQTKPFQNSEEDTLVNESPMPVLIIDNFAVNNVKAFYESLPDGMLADINLGHFLVNLPEADLERNNIMLRDIRLHDSDIVFKTSTVDIPDTTEEAAEDVEEVVGEFQWPEWLVEIGEVSLQNNNILYQDGDTSPRMGTFNPEAIHIQDLNLLINNFYLKDQRAGLRLDELNFRDESGFVLDEFTFKLAVSEEQFTIEDLLIQTPRSFLEGNIALQYSSIQQLIDDMEHAQFAMNIPRMEIHLDEAYLFAPELRSNEYFREAARFPLSGQVAVSGDFSAIDIPTFRINWARDTRLLASGSVRNPMDVDNIFLNFDNILFESSRSELNGFVDEEAMGVSIPESIRLESTVTGSLQDIQADAALIIPEGRVIIAGSFKDTDQIAFNAVLDVIDLDLGEILQNPEIGVISFTLTSQGEGSTINDLNAILSSDFRALELYGENYAGLSIEGEMQDGRGDLAVTLDNEHLDFDLTGWAILDSVYTQAEIILDLRGADLFELGATSDVLRTSGLMTLTFEGNLDNYNVTARLENANVLQDRRIFQLGEFGITARIMDDSTRVDINSEILRGHLRSNGSPEELLAGIQRQFNTYLSNEDFQTSIDTISLPIQMDMQLSVQQTPILNEVFLEGLEQMDSIAISVDFNEYESRFIANIALPYLLYSDIEIDSLNFTAQGEGNELTFNFGLASLETGPVSMGRTFFDGEVRGDRLFIDFNSFDEEERLVHLSADIGYGGDTVSIHLDPENLVFNRLQWNIPQDNEIIYADQFLNFQNFIWTREGQELAIRTDMSEYQNDHLGVTFQNFELSTFLTLLNPDEPLAAGVLQGALVIENPFGGTGIIADISIDNLEAMEVPLGNLALNAQSVGDDQYDFNLALKDGGIDMDLIGDYRAHPDGARLNLNLDLNELQMAVLTGLSGDQLRDGEGSLSGSISVQGTTADPSYEGNFQFNEAAFTVAELNNRFRLSNEVLRVDNSGFYLNKFTVYDESGDPFILNGEVLTDDLTNPTFDLNLTATNFQLINSTEDDNELFYGTAAINANIDIRGDLNLPDVSGTLRVRDGTNLTFIVPETQLDLVERDGTVIFINKTNPDDVMTRPLQEPASGFGGVRLRSILEIDRNAVFNVIVDERSGDNLRIAGEANLSFDMDPNGRMYLSGSYEVKEGHYEMSLYQLVNRRFEIDEGSRITWSGDPMDAILDISAIYRIRTSSSELMSTQLSGTDAETRNRYRQELPFLVYLDVQGELLRPEIGFRLDMPEDQRGAIGGNVYTRVQQVNQQTDELNRQVFSLLVLNRFFPDTGGDGTGGGASAMARSSVSQVLSGQLNSLAGNVLGGTGVELDFDLDSYTDYQTGAPQDRTQLNVSARKSLMNERLVVQVGSQMDIEGSSHNQEQAGAVLGNVSVEYLLTSNGRYRLRGFRRNQFESIVDGQLIVTGMSLIFNREFNRLRELWTGRDETADEDAVNPISEIEEKQREEEEKKEEQRRQEERLKEEQRQEEQEENPSNR</sequence>
<gene>
    <name evidence="8" type="ORF">EL17_02390</name>
</gene>
<dbReference type="Pfam" id="PF04357">
    <property type="entry name" value="TamB"/>
    <property type="match status" value="1"/>
</dbReference>
<keyword evidence="2 6" id="KW-0812">Transmembrane</keyword>
<evidence type="ECO:0000259" key="7">
    <source>
        <dbReference type="Pfam" id="PF04357"/>
    </source>
</evidence>
<dbReference type="PANTHER" id="PTHR36985">
    <property type="entry name" value="TRANSLOCATION AND ASSEMBLY MODULE SUBUNIT TAMB"/>
    <property type="match status" value="1"/>
</dbReference>
<dbReference type="Proteomes" id="UP000027821">
    <property type="component" value="Unassembled WGS sequence"/>
</dbReference>
<dbReference type="OrthoDB" id="9811276at2"/>
<feature type="transmembrane region" description="Helical" evidence="6">
    <location>
        <begin position="12"/>
        <end position="33"/>
    </location>
</feature>
<dbReference type="PANTHER" id="PTHR36985:SF1">
    <property type="entry name" value="TRANSLOCATION AND ASSEMBLY MODULE SUBUNIT TAMB"/>
    <property type="match status" value="1"/>
</dbReference>
<evidence type="ECO:0000256" key="2">
    <source>
        <dbReference type="ARBA" id="ARBA00022692"/>
    </source>
</evidence>
<feature type="region of interest" description="Disordered" evidence="5">
    <location>
        <begin position="1665"/>
        <end position="1713"/>
    </location>
</feature>
<evidence type="ECO:0000313" key="9">
    <source>
        <dbReference type="Proteomes" id="UP000027821"/>
    </source>
</evidence>
<dbReference type="EMBL" id="JMIH01000014">
    <property type="protein sequence ID" value="KEO74543.1"/>
    <property type="molecule type" value="Genomic_DNA"/>
</dbReference>
<keyword evidence="3 6" id="KW-1133">Transmembrane helix</keyword>
<evidence type="ECO:0000256" key="3">
    <source>
        <dbReference type="ARBA" id="ARBA00022989"/>
    </source>
</evidence>
<dbReference type="eggNOG" id="COG2911">
    <property type="taxonomic scope" value="Bacteria"/>
</dbReference>
<dbReference type="GO" id="GO:0005886">
    <property type="term" value="C:plasma membrane"/>
    <property type="evidence" value="ECO:0007669"/>
    <property type="project" value="InterPro"/>
</dbReference>
<comment type="caution">
    <text evidence="8">The sequence shown here is derived from an EMBL/GenBank/DDBJ whole genome shotgun (WGS) entry which is preliminary data.</text>
</comment>
<dbReference type="STRING" id="1048983.EL17_02390"/>
<dbReference type="GO" id="GO:0009306">
    <property type="term" value="P:protein secretion"/>
    <property type="evidence" value="ECO:0007669"/>
    <property type="project" value="InterPro"/>
</dbReference>
<dbReference type="InterPro" id="IPR007452">
    <property type="entry name" value="TamB_C"/>
</dbReference>